<evidence type="ECO:0000313" key="2">
    <source>
        <dbReference type="Proteomes" id="UP000177122"/>
    </source>
</evidence>
<accession>A0A1G2CZY6</accession>
<evidence type="ECO:0000313" key="1">
    <source>
        <dbReference type="EMBL" id="OGZ06230.1"/>
    </source>
</evidence>
<gene>
    <name evidence="1" type="ORF">A2845_00275</name>
</gene>
<reference evidence="1 2" key="1">
    <citation type="journal article" date="2016" name="Nat. Commun.">
        <title>Thousands of microbial genomes shed light on interconnected biogeochemical processes in an aquifer system.</title>
        <authorList>
            <person name="Anantharaman K."/>
            <person name="Brown C.T."/>
            <person name="Hug L.A."/>
            <person name="Sharon I."/>
            <person name="Castelle C.J."/>
            <person name="Probst A.J."/>
            <person name="Thomas B.C."/>
            <person name="Singh A."/>
            <person name="Wilkins M.J."/>
            <person name="Karaoz U."/>
            <person name="Brodie E.L."/>
            <person name="Williams K.H."/>
            <person name="Hubbard S.S."/>
            <person name="Banfield J.F."/>
        </authorList>
    </citation>
    <scope>NUCLEOTIDE SEQUENCE [LARGE SCALE GENOMIC DNA]</scope>
</reference>
<organism evidence="1 2">
    <name type="scientific">Candidatus Lloydbacteria bacterium RIFCSPHIGHO2_01_FULL_49_22</name>
    <dbReference type="NCBI Taxonomy" id="1798658"/>
    <lineage>
        <taxon>Bacteria</taxon>
        <taxon>Candidatus Lloydiibacteriota</taxon>
    </lineage>
</organism>
<proteinExistence type="predicted"/>
<dbReference type="EMBL" id="MHLI01000004">
    <property type="protein sequence ID" value="OGZ06230.1"/>
    <property type="molecule type" value="Genomic_DNA"/>
</dbReference>
<protein>
    <submittedName>
        <fullName evidence="1">Uncharacterized protein</fullName>
    </submittedName>
</protein>
<name>A0A1G2CZY6_9BACT</name>
<dbReference type="AlphaFoldDB" id="A0A1G2CZY6"/>
<comment type="caution">
    <text evidence="1">The sequence shown here is derived from an EMBL/GenBank/DDBJ whole genome shotgun (WGS) entry which is preliminary data.</text>
</comment>
<sequence>MTDSKRTELTLHAIEIIHGSRLSSDEKMMLEGRIPFISDSMLEMFVQVCDEDPFGVDAIVKNLKKKLDAGGNLKRLHEIVKQERREIEDSLVLG</sequence>
<dbReference type="Proteomes" id="UP000177122">
    <property type="component" value="Unassembled WGS sequence"/>
</dbReference>